<comment type="caution">
    <text evidence="2">The sequence shown here is derived from an EMBL/GenBank/DDBJ whole genome shotgun (WGS) entry which is preliminary data.</text>
</comment>
<keyword evidence="3" id="KW-1185">Reference proteome</keyword>
<proteinExistence type="predicted"/>
<reference evidence="2 3" key="1">
    <citation type="submission" date="2019-03" db="EMBL/GenBank/DDBJ databases">
        <title>First draft genome of Liparis tanakae, snailfish: a comprehensive survey of snailfish specific genes.</title>
        <authorList>
            <person name="Kim W."/>
            <person name="Song I."/>
            <person name="Jeong J.-H."/>
            <person name="Kim D."/>
            <person name="Kim S."/>
            <person name="Ryu S."/>
            <person name="Song J.Y."/>
            <person name="Lee S.K."/>
        </authorList>
    </citation>
    <scope>NUCLEOTIDE SEQUENCE [LARGE SCALE GENOMIC DNA]</scope>
    <source>
        <tissue evidence="2">Muscle</tissue>
    </source>
</reference>
<dbReference type="Proteomes" id="UP000314294">
    <property type="component" value="Unassembled WGS sequence"/>
</dbReference>
<name>A0A4Z2F7I4_9TELE</name>
<sequence>MRVSSGRSRRHRGRHDEREPGAGDLLLRTPCSGNQPSTPELGVANPVGVASSSSPALRDGGGVRPRADVLHDVGVLLAAEVPRRVVGLTHGEEERRGRARGELQHVGHERRGTQAEGVHAWGHRTPRQGLFRVKRVVPTKRTALRMKELKLQPAALMLASAPPPPPLRLRDTQQNKMASPIMIWGHDTQRHTPFYLPHLLPLCNGPHIPACTGGDEEMTI</sequence>
<accession>A0A4Z2F7I4</accession>
<evidence type="ECO:0000313" key="3">
    <source>
        <dbReference type="Proteomes" id="UP000314294"/>
    </source>
</evidence>
<protein>
    <submittedName>
        <fullName evidence="2">Uncharacterized protein</fullName>
    </submittedName>
</protein>
<feature type="region of interest" description="Disordered" evidence="1">
    <location>
        <begin position="1"/>
        <end position="43"/>
    </location>
</feature>
<dbReference type="AlphaFoldDB" id="A0A4Z2F7I4"/>
<dbReference type="EMBL" id="SRLO01001636">
    <property type="protein sequence ID" value="TNN36292.1"/>
    <property type="molecule type" value="Genomic_DNA"/>
</dbReference>
<organism evidence="2 3">
    <name type="scientific">Liparis tanakae</name>
    <name type="common">Tanaka's snailfish</name>
    <dbReference type="NCBI Taxonomy" id="230148"/>
    <lineage>
        <taxon>Eukaryota</taxon>
        <taxon>Metazoa</taxon>
        <taxon>Chordata</taxon>
        <taxon>Craniata</taxon>
        <taxon>Vertebrata</taxon>
        <taxon>Euteleostomi</taxon>
        <taxon>Actinopterygii</taxon>
        <taxon>Neopterygii</taxon>
        <taxon>Teleostei</taxon>
        <taxon>Neoteleostei</taxon>
        <taxon>Acanthomorphata</taxon>
        <taxon>Eupercaria</taxon>
        <taxon>Perciformes</taxon>
        <taxon>Cottioidei</taxon>
        <taxon>Cottales</taxon>
        <taxon>Liparidae</taxon>
        <taxon>Liparis</taxon>
    </lineage>
</organism>
<gene>
    <name evidence="2" type="ORF">EYF80_053549</name>
</gene>
<evidence type="ECO:0000313" key="2">
    <source>
        <dbReference type="EMBL" id="TNN36292.1"/>
    </source>
</evidence>
<evidence type="ECO:0000256" key="1">
    <source>
        <dbReference type="SAM" id="MobiDB-lite"/>
    </source>
</evidence>